<keyword evidence="1" id="KW-0472">Membrane</keyword>
<feature type="transmembrane region" description="Helical" evidence="1">
    <location>
        <begin position="18"/>
        <end position="44"/>
    </location>
</feature>
<gene>
    <name evidence="2" type="ORF">ACFPB0_02605</name>
</gene>
<name>A0ABV9NC56_9PROT</name>
<evidence type="ECO:0000313" key="2">
    <source>
        <dbReference type="EMBL" id="MFC4724173.1"/>
    </source>
</evidence>
<dbReference type="Proteomes" id="UP001596024">
    <property type="component" value="Unassembled WGS sequence"/>
</dbReference>
<feature type="transmembrane region" description="Helical" evidence="1">
    <location>
        <begin position="95"/>
        <end position="116"/>
    </location>
</feature>
<evidence type="ECO:0008006" key="4">
    <source>
        <dbReference type="Google" id="ProtNLM"/>
    </source>
</evidence>
<proteinExistence type="predicted"/>
<reference evidence="3" key="1">
    <citation type="journal article" date="2019" name="Int. J. Syst. Evol. Microbiol.">
        <title>The Global Catalogue of Microorganisms (GCM) 10K type strain sequencing project: providing services to taxonomists for standard genome sequencing and annotation.</title>
        <authorList>
            <consortium name="The Broad Institute Genomics Platform"/>
            <consortium name="The Broad Institute Genome Sequencing Center for Infectious Disease"/>
            <person name="Wu L."/>
            <person name="Ma J."/>
        </authorList>
    </citation>
    <scope>NUCLEOTIDE SEQUENCE [LARGE SCALE GENOMIC DNA]</scope>
    <source>
        <strain evidence="3">CCUG 62981</strain>
    </source>
</reference>
<evidence type="ECO:0000313" key="3">
    <source>
        <dbReference type="Proteomes" id="UP001596024"/>
    </source>
</evidence>
<organism evidence="2 3">
    <name type="scientific">Glycocaulis abyssi</name>
    <dbReference type="NCBI Taxonomy" id="1433403"/>
    <lineage>
        <taxon>Bacteria</taxon>
        <taxon>Pseudomonadati</taxon>
        <taxon>Pseudomonadota</taxon>
        <taxon>Alphaproteobacteria</taxon>
        <taxon>Maricaulales</taxon>
        <taxon>Maricaulaceae</taxon>
        <taxon>Glycocaulis</taxon>
    </lineage>
</organism>
<keyword evidence="3" id="KW-1185">Reference proteome</keyword>
<accession>A0ABV9NC56</accession>
<keyword evidence="1" id="KW-1133">Transmembrane helix</keyword>
<comment type="caution">
    <text evidence="2">The sequence shown here is derived from an EMBL/GenBank/DDBJ whole genome shotgun (WGS) entry which is preliminary data.</text>
</comment>
<protein>
    <recommendedName>
        <fullName evidence="4">Integral membrane protein</fullName>
    </recommendedName>
</protein>
<keyword evidence="1" id="KW-0812">Transmembrane</keyword>
<dbReference type="EMBL" id="JBHSGQ010000001">
    <property type="protein sequence ID" value="MFC4724173.1"/>
    <property type="molecule type" value="Genomic_DNA"/>
</dbReference>
<sequence length="129" mass="13708">MNTDPVDDISGRRRRITFLAVLTLLLASVAAAAVALFGAATWGASMMAYAGAVESGADRDLMRVVLYFLLAGPFVAGAGLLIGWIVFWTRRPGAGVAWVFLPSLLWVGLLTGYMWAISTFCAGEFTCGV</sequence>
<feature type="transmembrane region" description="Helical" evidence="1">
    <location>
        <begin position="64"/>
        <end position="88"/>
    </location>
</feature>
<dbReference type="RefSeq" id="WP_371394853.1">
    <property type="nucleotide sequence ID" value="NZ_CP163421.1"/>
</dbReference>
<evidence type="ECO:0000256" key="1">
    <source>
        <dbReference type="SAM" id="Phobius"/>
    </source>
</evidence>